<evidence type="ECO:0000256" key="3">
    <source>
        <dbReference type="ARBA" id="ARBA00015302"/>
    </source>
</evidence>
<evidence type="ECO:0000256" key="1">
    <source>
        <dbReference type="ARBA" id="ARBA00008226"/>
    </source>
</evidence>
<evidence type="ECO:0000256" key="7">
    <source>
        <dbReference type="ARBA" id="ARBA00022917"/>
    </source>
</evidence>
<dbReference type="GO" id="GO:0004821">
    <property type="term" value="F:histidine-tRNA ligase activity"/>
    <property type="evidence" value="ECO:0007669"/>
    <property type="project" value="UniProtKB-EC"/>
</dbReference>
<protein>
    <recommendedName>
        <fullName evidence="3">Histidine--tRNA ligase, cytoplasmic</fullName>
        <ecNumber evidence="2">6.1.1.21</ecNumber>
    </recommendedName>
    <alternativeName>
        <fullName evidence="9">Histidyl-tRNA synthetase</fullName>
    </alternativeName>
</protein>
<dbReference type="SUPFAM" id="SSF52954">
    <property type="entry name" value="Class II aaRS ABD-related"/>
    <property type="match status" value="1"/>
</dbReference>
<dbReference type="GO" id="GO:0005524">
    <property type="term" value="F:ATP binding"/>
    <property type="evidence" value="ECO:0007669"/>
    <property type="project" value="UniProtKB-KW"/>
</dbReference>
<keyword evidence="4" id="KW-0436">Ligase</keyword>
<evidence type="ECO:0000259" key="12">
    <source>
        <dbReference type="Pfam" id="PF03129"/>
    </source>
</evidence>
<feature type="domain" description="Class II Histidinyl-tRNA synthetase (HisRS)-like catalytic core" evidence="13">
    <location>
        <begin position="54"/>
        <end position="330"/>
    </location>
</feature>
<dbReference type="InterPro" id="IPR004516">
    <property type="entry name" value="HisRS/HisZ"/>
</dbReference>
<dbReference type="Pfam" id="PF03129">
    <property type="entry name" value="HGTP_anticodon"/>
    <property type="match status" value="1"/>
</dbReference>
<dbReference type="EC" id="6.1.1.21" evidence="2"/>
<sequence length="423" mass="48424">MSEAPQTIVVLENLVRKFLALLDPKDLGFDTLLRKVKDIAESNESRWLPKLPKMAIRERAFSIIVEVFKRHGASALDTPAFEMRDTLMGKYGEDSKLIYDLADQGGELCSLCYDLTVSFARYVAMNGLTSFKLYQIAKVYRRDNPSKGRYREFYQCDFDIAGQFEKMMPDFEVIKILTELLDELDIGDYEEKLNHRKLFDGMLAICGVPQEKFRTICSSIDKLDKQSFEQIKKEMVNEKGLSNEISDRIGTFVKWRGPPVELLSKLKQERSFLENKESSLALDELEIMFKALEKSKCIDRVVFDLSLARGLDYYTGVIFEAVFKGEAQEIRATETQVLVSILGDDSALAAELVGELWNAKVKAEFMIHKKVMKHIDRARDSRIPWMVLVGERELSEGVVKLKDVVAAIDYEIPSDKLVEDLCR</sequence>
<comment type="similarity">
    <text evidence="1">Belongs to the class-II aminoacyl-tRNA synthetase family.</text>
</comment>
<feature type="binding site" evidence="11">
    <location>
        <position position="159"/>
    </location>
    <ligand>
        <name>L-histidine</name>
        <dbReference type="ChEBI" id="CHEBI:57595"/>
    </ligand>
</feature>
<evidence type="ECO:0000313" key="15">
    <source>
        <dbReference type="Proteomes" id="UP001291623"/>
    </source>
</evidence>
<dbReference type="EMBL" id="JAVYJV010000023">
    <property type="protein sequence ID" value="KAK4339832.1"/>
    <property type="molecule type" value="Genomic_DNA"/>
</dbReference>
<keyword evidence="5" id="KW-0547">Nucleotide-binding</keyword>
<dbReference type="PANTHER" id="PTHR11476">
    <property type="entry name" value="HISTIDYL-TRNA SYNTHETASE"/>
    <property type="match status" value="1"/>
</dbReference>
<dbReference type="GO" id="GO:0032543">
    <property type="term" value="P:mitochondrial translation"/>
    <property type="evidence" value="ECO:0007669"/>
    <property type="project" value="TreeGrafter"/>
</dbReference>
<evidence type="ECO:0000259" key="13">
    <source>
        <dbReference type="Pfam" id="PF13393"/>
    </source>
</evidence>
<evidence type="ECO:0000256" key="8">
    <source>
        <dbReference type="ARBA" id="ARBA00023146"/>
    </source>
</evidence>
<keyword evidence="15" id="KW-1185">Reference proteome</keyword>
<feature type="domain" description="Anticodon-binding" evidence="12">
    <location>
        <begin position="336"/>
        <end position="419"/>
    </location>
</feature>
<dbReference type="Gene3D" id="3.40.50.800">
    <property type="entry name" value="Anticodon-binding domain"/>
    <property type="match status" value="1"/>
</dbReference>
<dbReference type="GO" id="GO:0005829">
    <property type="term" value="C:cytosol"/>
    <property type="evidence" value="ECO:0007669"/>
    <property type="project" value="TreeGrafter"/>
</dbReference>
<dbReference type="CDD" id="cd00773">
    <property type="entry name" value="HisRS-like_core"/>
    <property type="match status" value="1"/>
</dbReference>
<keyword evidence="8" id="KW-0030">Aminoacyl-tRNA synthetase</keyword>
<evidence type="ECO:0000256" key="4">
    <source>
        <dbReference type="ARBA" id="ARBA00022598"/>
    </source>
</evidence>
<dbReference type="PIRSF" id="PIRSF001549">
    <property type="entry name" value="His-tRNA_synth"/>
    <property type="match status" value="1"/>
</dbReference>
<evidence type="ECO:0000256" key="5">
    <source>
        <dbReference type="ARBA" id="ARBA00022741"/>
    </source>
</evidence>
<keyword evidence="6" id="KW-0067">ATP-binding</keyword>
<name>A0AAE1UR12_9SOLA</name>
<evidence type="ECO:0000256" key="6">
    <source>
        <dbReference type="ARBA" id="ARBA00022840"/>
    </source>
</evidence>
<organism evidence="14 15">
    <name type="scientific">Anisodus tanguticus</name>
    <dbReference type="NCBI Taxonomy" id="243964"/>
    <lineage>
        <taxon>Eukaryota</taxon>
        <taxon>Viridiplantae</taxon>
        <taxon>Streptophyta</taxon>
        <taxon>Embryophyta</taxon>
        <taxon>Tracheophyta</taxon>
        <taxon>Spermatophyta</taxon>
        <taxon>Magnoliopsida</taxon>
        <taxon>eudicotyledons</taxon>
        <taxon>Gunneridae</taxon>
        <taxon>Pentapetalae</taxon>
        <taxon>asterids</taxon>
        <taxon>lamiids</taxon>
        <taxon>Solanales</taxon>
        <taxon>Solanaceae</taxon>
        <taxon>Solanoideae</taxon>
        <taxon>Hyoscyameae</taxon>
        <taxon>Anisodus</taxon>
    </lineage>
</organism>
<dbReference type="InterPro" id="IPR004154">
    <property type="entry name" value="Anticodon-bd"/>
</dbReference>
<feature type="binding site" evidence="11">
    <location>
        <position position="309"/>
    </location>
    <ligand>
        <name>L-histidine</name>
        <dbReference type="ChEBI" id="CHEBI:57595"/>
    </ligand>
</feature>
<dbReference type="Pfam" id="PF13393">
    <property type="entry name" value="tRNA-synt_His"/>
    <property type="match status" value="1"/>
</dbReference>
<dbReference type="InterPro" id="IPR036621">
    <property type="entry name" value="Anticodon-bd_dom_sf"/>
</dbReference>
<feature type="binding site" evidence="11">
    <location>
        <begin position="313"/>
        <end position="314"/>
    </location>
    <ligand>
        <name>L-histidine</name>
        <dbReference type="ChEBI" id="CHEBI:57595"/>
    </ligand>
</feature>
<dbReference type="AlphaFoldDB" id="A0AAE1UR12"/>
<evidence type="ECO:0000256" key="10">
    <source>
        <dbReference type="ARBA" id="ARBA00047639"/>
    </source>
</evidence>
<dbReference type="GO" id="GO:0005739">
    <property type="term" value="C:mitochondrion"/>
    <property type="evidence" value="ECO:0007669"/>
    <property type="project" value="TreeGrafter"/>
</dbReference>
<dbReference type="Gene3D" id="3.30.930.10">
    <property type="entry name" value="Bira Bifunctional Protein, Domain 2"/>
    <property type="match status" value="1"/>
</dbReference>
<comment type="caution">
    <text evidence="14">The sequence shown here is derived from an EMBL/GenBank/DDBJ whole genome shotgun (WGS) entry which is preliminary data.</text>
</comment>
<proteinExistence type="inferred from homology"/>
<dbReference type="FunFam" id="3.30.930.10:FF:000061">
    <property type="entry name" value="Histidine--tRNA ligase, cytoplasmic"/>
    <property type="match status" value="1"/>
</dbReference>
<dbReference type="Proteomes" id="UP001291623">
    <property type="component" value="Unassembled WGS sequence"/>
</dbReference>
<dbReference type="SUPFAM" id="SSF55681">
    <property type="entry name" value="Class II aaRS and biotin synthetases"/>
    <property type="match status" value="1"/>
</dbReference>
<comment type="catalytic activity">
    <reaction evidence="10">
        <text>tRNA(His) + L-histidine + ATP = L-histidyl-tRNA(His) + AMP + diphosphate + H(+)</text>
        <dbReference type="Rhea" id="RHEA:17313"/>
        <dbReference type="Rhea" id="RHEA-COMP:9665"/>
        <dbReference type="Rhea" id="RHEA-COMP:9689"/>
        <dbReference type="ChEBI" id="CHEBI:15378"/>
        <dbReference type="ChEBI" id="CHEBI:30616"/>
        <dbReference type="ChEBI" id="CHEBI:33019"/>
        <dbReference type="ChEBI" id="CHEBI:57595"/>
        <dbReference type="ChEBI" id="CHEBI:78442"/>
        <dbReference type="ChEBI" id="CHEBI:78527"/>
        <dbReference type="ChEBI" id="CHEBI:456215"/>
        <dbReference type="EC" id="6.1.1.21"/>
    </reaction>
</comment>
<dbReference type="FunFam" id="3.40.50.800:FF:000012">
    <property type="entry name" value="Histidine--tRNA ligase, cytoplasmic"/>
    <property type="match status" value="1"/>
</dbReference>
<keyword evidence="7" id="KW-0648">Protein biosynthesis</keyword>
<feature type="binding site" evidence="11">
    <location>
        <begin position="114"/>
        <end position="116"/>
    </location>
    <ligand>
        <name>L-histidine</name>
        <dbReference type="ChEBI" id="CHEBI:57595"/>
    </ligand>
</feature>
<feature type="binding site" evidence="11">
    <location>
        <position position="155"/>
    </location>
    <ligand>
        <name>L-histidine</name>
        <dbReference type="ChEBI" id="CHEBI:57595"/>
    </ligand>
</feature>
<evidence type="ECO:0000256" key="9">
    <source>
        <dbReference type="ARBA" id="ARBA00030619"/>
    </source>
</evidence>
<accession>A0AAE1UR12</accession>
<feature type="binding site" evidence="11">
    <location>
        <position position="141"/>
    </location>
    <ligand>
        <name>L-histidine</name>
        <dbReference type="ChEBI" id="CHEBI:57595"/>
    </ligand>
</feature>
<evidence type="ECO:0000313" key="14">
    <source>
        <dbReference type="EMBL" id="KAK4339832.1"/>
    </source>
</evidence>
<dbReference type="InterPro" id="IPR045864">
    <property type="entry name" value="aa-tRNA-synth_II/BPL/LPL"/>
</dbReference>
<dbReference type="GO" id="GO:0003723">
    <property type="term" value="F:RNA binding"/>
    <property type="evidence" value="ECO:0007669"/>
    <property type="project" value="TreeGrafter"/>
</dbReference>
<evidence type="ECO:0000256" key="2">
    <source>
        <dbReference type="ARBA" id="ARBA00012815"/>
    </source>
</evidence>
<reference evidence="14" key="1">
    <citation type="submission" date="2023-12" db="EMBL/GenBank/DDBJ databases">
        <title>Genome assembly of Anisodus tanguticus.</title>
        <authorList>
            <person name="Wang Y.-J."/>
        </authorList>
    </citation>
    <scope>NUCLEOTIDE SEQUENCE</scope>
    <source>
        <strain evidence="14">KB-2021</strain>
        <tissue evidence="14">Leaf</tissue>
    </source>
</reference>
<dbReference type="PANTHER" id="PTHR11476:SF7">
    <property type="entry name" value="HISTIDINE--TRNA LIGASE"/>
    <property type="match status" value="1"/>
</dbReference>
<dbReference type="InterPro" id="IPR041715">
    <property type="entry name" value="HisRS-like_core"/>
</dbReference>
<gene>
    <name evidence="14" type="ORF">RND71_041294</name>
</gene>
<dbReference type="GO" id="GO:0006427">
    <property type="term" value="P:histidyl-tRNA aminoacylation"/>
    <property type="evidence" value="ECO:0007669"/>
    <property type="project" value="TreeGrafter"/>
</dbReference>
<evidence type="ECO:0000256" key="11">
    <source>
        <dbReference type="PIRSR" id="PIRSR001549-1"/>
    </source>
</evidence>